<feature type="domain" description="LicD/FKTN/FKRP nucleotidyltransferase" evidence="2">
    <location>
        <begin position="235"/>
        <end position="296"/>
    </location>
</feature>
<feature type="domain" description="Glycosyl transferase family 25" evidence="1">
    <location>
        <begin position="24"/>
        <end position="121"/>
    </location>
</feature>
<evidence type="ECO:0000259" key="1">
    <source>
        <dbReference type="Pfam" id="PF01755"/>
    </source>
</evidence>
<dbReference type="InterPro" id="IPR007074">
    <property type="entry name" value="LicD/FKTN/FKRP_NTP_transf"/>
</dbReference>
<dbReference type="EMBL" id="JASJOS010000004">
    <property type="protein sequence ID" value="MDJ1480708.1"/>
    <property type="molecule type" value="Genomic_DNA"/>
</dbReference>
<proteinExistence type="predicted"/>
<organism evidence="3 4">
    <name type="scientific">Xanthocytophaga flava</name>
    <dbReference type="NCBI Taxonomy" id="3048013"/>
    <lineage>
        <taxon>Bacteria</taxon>
        <taxon>Pseudomonadati</taxon>
        <taxon>Bacteroidota</taxon>
        <taxon>Cytophagia</taxon>
        <taxon>Cytophagales</taxon>
        <taxon>Rhodocytophagaceae</taxon>
        <taxon>Xanthocytophaga</taxon>
    </lineage>
</organism>
<dbReference type="Pfam" id="PF01755">
    <property type="entry name" value="Glyco_transf_25"/>
    <property type="match status" value="1"/>
</dbReference>
<sequence>MRIYQIRLNHRGIKSVSSINSLKNYEEELHLIEGCDPNFESFEEIEIDKEFMLHEYGFPISDAEIACFISHKRVWQEFEKSSYEWCLIMEDDALIYTNKEIILEMIQELPDDWELFYPYEKSIININFKNYQPYAMGLQWGAYAYFLHKRGLKKVLGLNCKQPVDDELITLCMDKVIKGYFSDTNYFETDSNISYIKSDRQKLIRDSMLDINLWNSDDKELIRKLLKIISTIGNELDIKLILEGGTLLGYVRHGMIIPWDDDVDIAINELEIKLFLDALTFNHSNVIEYDLFHEEKGCKFYKIWLKEGYSIPNCHHKWPFIDIWMLKEVNNHITLDSVGKKGLAIKEEDFFPLKEVVFEESIFFIPKNYFSILSFQYPNWRTEMRIYPYSHRLEKSGLKPLVTSITVNNNGRILL</sequence>
<evidence type="ECO:0000313" key="4">
    <source>
        <dbReference type="Proteomes" id="UP001241110"/>
    </source>
</evidence>
<dbReference type="Pfam" id="PF04991">
    <property type="entry name" value="LicD"/>
    <property type="match status" value="1"/>
</dbReference>
<evidence type="ECO:0000259" key="2">
    <source>
        <dbReference type="Pfam" id="PF04991"/>
    </source>
</evidence>
<dbReference type="InterPro" id="IPR002654">
    <property type="entry name" value="Glyco_trans_25"/>
</dbReference>
<gene>
    <name evidence="3" type="ORF">QNI16_09450</name>
</gene>
<evidence type="ECO:0000313" key="3">
    <source>
        <dbReference type="EMBL" id="MDJ1480708.1"/>
    </source>
</evidence>
<dbReference type="AlphaFoldDB" id="A0AAE3U812"/>
<dbReference type="InterPro" id="IPR052942">
    <property type="entry name" value="LPS_cholinephosphotransferase"/>
</dbReference>
<dbReference type="GO" id="GO:0009100">
    <property type="term" value="P:glycoprotein metabolic process"/>
    <property type="evidence" value="ECO:0007669"/>
    <property type="project" value="UniProtKB-ARBA"/>
</dbReference>
<dbReference type="PANTHER" id="PTHR43404">
    <property type="entry name" value="LIPOPOLYSACCHARIDE CHOLINEPHOSPHOTRANSFERASE LICD"/>
    <property type="match status" value="1"/>
</dbReference>
<comment type="caution">
    <text evidence="3">The sequence shown here is derived from an EMBL/GenBank/DDBJ whole genome shotgun (WGS) entry which is preliminary data.</text>
</comment>
<name>A0AAE3U812_9BACT</name>
<reference evidence="3" key="1">
    <citation type="submission" date="2023-05" db="EMBL/GenBank/DDBJ databases">
        <authorList>
            <person name="Zhang X."/>
        </authorList>
    </citation>
    <scope>NUCLEOTIDE SEQUENCE</scope>
    <source>
        <strain evidence="3">YF14B1</strain>
    </source>
</reference>
<protein>
    <submittedName>
        <fullName evidence="3">LicD family protein</fullName>
    </submittedName>
</protein>
<dbReference type="Proteomes" id="UP001241110">
    <property type="component" value="Unassembled WGS sequence"/>
</dbReference>
<dbReference type="PANTHER" id="PTHR43404:SF2">
    <property type="entry name" value="LIPOPOLYSACCHARIDE CHOLINEPHOSPHOTRANSFERASE LICD"/>
    <property type="match status" value="1"/>
</dbReference>
<accession>A0AAE3U812</accession>
<dbReference type="RefSeq" id="WP_313977602.1">
    <property type="nucleotide sequence ID" value="NZ_JASJOS010000004.1"/>
</dbReference>